<keyword evidence="2" id="KW-1185">Reference proteome</keyword>
<dbReference type="VEuPathDB" id="FungiDB:CCM_02019"/>
<evidence type="ECO:0000313" key="2">
    <source>
        <dbReference type="Proteomes" id="UP000001610"/>
    </source>
</evidence>
<dbReference type="InParanoid" id="G3JC85"/>
<dbReference type="Proteomes" id="UP000001610">
    <property type="component" value="Unassembled WGS sequence"/>
</dbReference>
<dbReference type="GeneID" id="18164048"/>
<dbReference type="AlphaFoldDB" id="G3JC85"/>
<evidence type="ECO:0000313" key="1">
    <source>
        <dbReference type="EMBL" id="EGX93750.1"/>
    </source>
</evidence>
<dbReference type="HOGENOM" id="CLU_3032273_0_0_1"/>
<gene>
    <name evidence="1" type="ORF">CCM_02019</name>
</gene>
<protein>
    <submittedName>
        <fullName evidence="1">Uncharacterized protein</fullName>
    </submittedName>
</protein>
<dbReference type="KEGG" id="cmt:CCM_02019"/>
<sequence length="55" mass="6385">MASDTTRKRLVSQRLLPPMVRALIRFYIVTWSYSQQSTERTIGIAIDTQHGHRPT</sequence>
<name>G3JC85_CORMM</name>
<dbReference type="EMBL" id="JH126400">
    <property type="protein sequence ID" value="EGX93750.1"/>
    <property type="molecule type" value="Genomic_DNA"/>
</dbReference>
<proteinExistence type="predicted"/>
<reference evidence="1 2" key="1">
    <citation type="journal article" date="2011" name="Genome Biol.">
        <title>Genome sequence of the insect pathogenic fungus Cordyceps militaris, a valued traditional Chinese medicine.</title>
        <authorList>
            <person name="Zheng P."/>
            <person name="Xia Y."/>
            <person name="Xiao G."/>
            <person name="Xiong C."/>
            <person name="Hu X."/>
            <person name="Zhang S."/>
            <person name="Zheng H."/>
            <person name="Huang Y."/>
            <person name="Zhou Y."/>
            <person name="Wang S."/>
            <person name="Zhao G.P."/>
            <person name="Liu X."/>
            <person name="St Leger R.J."/>
            <person name="Wang C."/>
        </authorList>
    </citation>
    <scope>NUCLEOTIDE SEQUENCE [LARGE SCALE GENOMIC DNA]</scope>
    <source>
        <strain evidence="1 2">CM01</strain>
    </source>
</reference>
<organism evidence="1 2">
    <name type="scientific">Cordyceps militaris (strain CM01)</name>
    <name type="common">Caterpillar fungus</name>
    <dbReference type="NCBI Taxonomy" id="983644"/>
    <lineage>
        <taxon>Eukaryota</taxon>
        <taxon>Fungi</taxon>
        <taxon>Dikarya</taxon>
        <taxon>Ascomycota</taxon>
        <taxon>Pezizomycotina</taxon>
        <taxon>Sordariomycetes</taxon>
        <taxon>Hypocreomycetidae</taxon>
        <taxon>Hypocreales</taxon>
        <taxon>Cordycipitaceae</taxon>
        <taxon>Cordyceps</taxon>
    </lineage>
</organism>
<dbReference type="RefSeq" id="XP_006667236.1">
    <property type="nucleotide sequence ID" value="XM_006667173.1"/>
</dbReference>
<accession>G3JC85</accession>